<dbReference type="Gene3D" id="3.50.50.60">
    <property type="entry name" value="FAD/NAD(P)-binding domain"/>
    <property type="match status" value="2"/>
</dbReference>
<dbReference type="PANTHER" id="PTHR48105">
    <property type="entry name" value="THIOREDOXIN REDUCTASE 1-RELATED-RELATED"/>
    <property type="match status" value="1"/>
</dbReference>
<keyword evidence="4" id="KW-1015">Disulfide bond</keyword>
<evidence type="ECO:0000256" key="5">
    <source>
        <dbReference type="ARBA" id="ARBA00023284"/>
    </source>
</evidence>
<keyword evidence="5" id="KW-0676">Redox-active center</keyword>
<dbReference type="Proteomes" id="UP000178305">
    <property type="component" value="Unassembled WGS sequence"/>
</dbReference>
<dbReference type="SUPFAM" id="SSF51905">
    <property type="entry name" value="FAD/NAD(P)-binding domain"/>
    <property type="match status" value="1"/>
</dbReference>
<proteinExistence type="predicted"/>
<name>A0A1F6AU72_9BACT</name>
<dbReference type="InterPro" id="IPR023753">
    <property type="entry name" value="FAD/NAD-binding_dom"/>
</dbReference>
<dbReference type="InterPro" id="IPR050097">
    <property type="entry name" value="Ferredoxin-NADP_redctase_2"/>
</dbReference>
<dbReference type="PRINTS" id="PR00469">
    <property type="entry name" value="PNDRDTASEII"/>
</dbReference>
<gene>
    <name evidence="7" type="ORF">A3A64_00705</name>
</gene>
<evidence type="ECO:0000256" key="4">
    <source>
        <dbReference type="ARBA" id="ARBA00023157"/>
    </source>
</evidence>
<evidence type="ECO:0000313" key="8">
    <source>
        <dbReference type="Proteomes" id="UP000178305"/>
    </source>
</evidence>
<dbReference type="Pfam" id="PF07992">
    <property type="entry name" value="Pyr_redox_2"/>
    <property type="match status" value="1"/>
</dbReference>
<dbReference type="EMBL" id="MFJY01000020">
    <property type="protein sequence ID" value="OGG28244.1"/>
    <property type="molecule type" value="Genomic_DNA"/>
</dbReference>
<dbReference type="InterPro" id="IPR036188">
    <property type="entry name" value="FAD/NAD-bd_sf"/>
</dbReference>
<evidence type="ECO:0000313" key="7">
    <source>
        <dbReference type="EMBL" id="OGG28244.1"/>
    </source>
</evidence>
<evidence type="ECO:0000256" key="1">
    <source>
        <dbReference type="ARBA" id="ARBA00022630"/>
    </source>
</evidence>
<keyword evidence="1" id="KW-0285">Flavoprotein</keyword>
<evidence type="ECO:0000256" key="2">
    <source>
        <dbReference type="ARBA" id="ARBA00022827"/>
    </source>
</evidence>
<feature type="domain" description="FAD/NAD(P)-binding" evidence="6">
    <location>
        <begin position="7"/>
        <end position="321"/>
    </location>
</feature>
<keyword evidence="2" id="KW-0274">FAD</keyword>
<keyword evidence="3" id="KW-0560">Oxidoreductase</keyword>
<sequence>MIKQNMYDVIIIGSGPAGLTAAIYAARFGLSTVVVAGRTWGGQLQLTTDVENFPGFGKIMGPELMGKMRKHVEGLGVKIIDKAATKLETSAKPFRVTAEDETLEGKAVIVATGADTKWLGVPNEGKLRGRGVSSCAPCDAFFFKGKPVAVVGGGDSAMEETHVIANVASDVVLIHRRDEFRAQKAMIDKVLGLPNVRVLYNTQVVDVVGDTALTGVLLDTAAISPKQGVATFDELVAKFGGVKKSGTQWELPRQGVFVAIGLVPNTQIFTGLDVDSHGYVRRYEEKDENGVLKYFTKTNIPGIFTGGDIHDSRYKQAITAAGFGCMAALDVQKWLSEQA</sequence>
<dbReference type="InterPro" id="IPR008255">
    <property type="entry name" value="Pyr_nucl-diS_OxRdtase_2_AS"/>
</dbReference>
<evidence type="ECO:0000256" key="3">
    <source>
        <dbReference type="ARBA" id="ARBA00023002"/>
    </source>
</evidence>
<dbReference type="PROSITE" id="PS00573">
    <property type="entry name" value="PYRIDINE_REDOX_2"/>
    <property type="match status" value="1"/>
</dbReference>
<reference evidence="7 8" key="1">
    <citation type="journal article" date="2016" name="Nat. Commun.">
        <title>Thousands of microbial genomes shed light on interconnected biogeochemical processes in an aquifer system.</title>
        <authorList>
            <person name="Anantharaman K."/>
            <person name="Brown C.T."/>
            <person name="Hug L.A."/>
            <person name="Sharon I."/>
            <person name="Castelle C.J."/>
            <person name="Probst A.J."/>
            <person name="Thomas B.C."/>
            <person name="Singh A."/>
            <person name="Wilkins M.J."/>
            <person name="Karaoz U."/>
            <person name="Brodie E.L."/>
            <person name="Williams K.H."/>
            <person name="Hubbard S.S."/>
            <person name="Banfield J.F."/>
        </authorList>
    </citation>
    <scope>NUCLEOTIDE SEQUENCE [LARGE SCALE GENOMIC DNA]</scope>
</reference>
<evidence type="ECO:0000259" key="6">
    <source>
        <dbReference type="Pfam" id="PF07992"/>
    </source>
</evidence>
<protein>
    <recommendedName>
        <fullName evidence="6">FAD/NAD(P)-binding domain-containing protein</fullName>
    </recommendedName>
</protein>
<organism evidence="7 8">
    <name type="scientific">Candidatus Gottesmanbacteria bacterium RIFCSPLOWO2_01_FULL_48_11</name>
    <dbReference type="NCBI Taxonomy" id="1798395"/>
    <lineage>
        <taxon>Bacteria</taxon>
        <taxon>Candidatus Gottesmaniibacteriota</taxon>
    </lineage>
</organism>
<comment type="caution">
    <text evidence="7">The sequence shown here is derived from an EMBL/GenBank/DDBJ whole genome shotgun (WGS) entry which is preliminary data.</text>
</comment>
<dbReference type="GO" id="GO:0016668">
    <property type="term" value="F:oxidoreductase activity, acting on a sulfur group of donors, NAD(P) as acceptor"/>
    <property type="evidence" value="ECO:0007669"/>
    <property type="project" value="UniProtKB-ARBA"/>
</dbReference>
<dbReference type="PRINTS" id="PR00368">
    <property type="entry name" value="FADPNR"/>
</dbReference>
<dbReference type="AlphaFoldDB" id="A0A1F6AU72"/>
<accession>A0A1F6AU72</accession>